<dbReference type="OrthoDB" id="9809989at2"/>
<feature type="signal peptide" evidence="2">
    <location>
        <begin position="1"/>
        <end position="19"/>
    </location>
</feature>
<gene>
    <name evidence="4" type="ORF">DK880_00496</name>
</gene>
<name>A0A2Z3L868_9BACT</name>
<keyword evidence="5" id="KW-1185">Reference proteome</keyword>
<dbReference type="SUPFAM" id="SSF49464">
    <property type="entry name" value="Carboxypeptidase regulatory domain-like"/>
    <property type="match status" value="1"/>
</dbReference>
<sequence length="581" mass="66360" precursor="true">MFRRLLLWCIIAWLMPLTACVEVKTPEGGPPDQTPPKLIRSFPGEGALNFKGPKLRFTFDKKIAVEHVYKNLIVMPTLDKPNNKPPYSYAVKGKTLELKLHAPLKADTTYAFHLHNVVKDRHEGTKPKPLHASVTFSTGAFIDSITAKGQVKALLTNKPVENVNVYFYNAERDPKEWQKGKKDPGYDKEKCIPDYYTETDKDGYFTLNHIRLGRYYLRAVTGSVNNYQIDCEKEKYGFLKDPIDLNNSQEAIVVPLIESDVRDLKHIRVVPQKGFCEIIFNKAITKYQLLPLQTMLVKKERPLYSLISEKSPETIIVFNTLHCLAGEPFPIKIVVEDALHTLLEEEISLYFKEGTLDKKDLFCSVAPRLLPSILPAFTESITFNKPIQTFDRTLVYFECKDQYKIPLKEEELVWNTDKSKLTIKKNFSEEEMLKCIVPTKETDNKSKIASRIVTLQLEAGSCIAFDHTKNKKISLEYPFRQAEETGTIAGSVTTAFPHFIIELVHSESGQVLDSIRDKKEYKFTLVPPGVYNVRVRVLNAGETEWSPGDIRKNIEPNPVTFYDSAITVIEKWDLQGIDLKC</sequence>
<feature type="chain" id="PRO_5016406683" description="SbsA Ig-like domain-containing protein" evidence="2">
    <location>
        <begin position="20"/>
        <end position="581"/>
    </location>
</feature>
<feature type="domain" description="SbsA Ig-like" evidence="3">
    <location>
        <begin position="32"/>
        <end position="138"/>
    </location>
</feature>
<dbReference type="Proteomes" id="UP000245872">
    <property type="component" value="Chromosome"/>
</dbReference>
<evidence type="ECO:0000313" key="4">
    <source>
        <dbReference type="EMBL" id="AWN81818.1"/>
    </source>
</evidence>
<keyword evidence="1 2" id="KW-0732">Signal</keyword>
<proteinExistence type="predicted"/>
<dbReference type="Pfam" id="PF13205">
    <property type="entry name" value="Big_5"/>
    <property type="match status" value="1"/>
</dbReference>
<dbReference type="RefSeq" id="WP_109997241.1">
    <property type="nucleotide sequence ID" value="NZ_CP029619.1"/>
</dbReference>
<evidence type="ECO:0000313" key="5">
    <source>
        <dbReference type="Proteomes" id="UP000245872"/>
    </source>
</evidence>
<accession>A0A2Z3L868</accession>
<evidence type="ECO:0000256" key="2">
    <source>
        <dbReference type="SAM" id="SignalP"/>
    </source>
</evidence>
<dbReference type="AlphaFoldDB" id="A0A2Z3L868"/>
<reference evidence="4 5" key="1">
    <citation type="submission" date="2018-05" db="EMBL/GenBank/DDBJ databases">
        <title>Candidatus Cardinium hertigii Genome Assembly.</title>
        <authorList>
            <person name="Showmaker K.C."/>
            <person name="Walden K.O."/>
            <person name="Fields C.J."/>
            <person name="Lambert K.N."/>
            <person name="Hudson M.E."/>
        </authorList>
    </citation>
    <scope>NUCLEOTIDE SEQUENCE [LARGE SCALE GENOMIC DNA]</scope>
    <source>
        <strain evidence="5">cHgTN10</strain>
    </source>
</reference>
<dbReference type="InterPro" id="IPR008969">
    <property type="entry name" value="CarboxyPept-like_regulatory"/>
</dbReference>
<organism evidence="4 5">
    <name type="scientific">Candidatus Cardinium hertigii</name>
    <dbReference type="NCBI Taxonomy" id="247481"/>
    <lineage>
        <taxon>Bacteria</taxon>
        <taxon>Pseudomonadati</taxon>
        <taxon>Bacteroidota</taxon>
        <taxon>Cytophagia</taxon>
        <taxon>Cytophagales</taxon>
        <taxon>Amoebophilaceae</taxon>
        <taxon>Candidatus Cardinium</taxon>
    </lineage>
</organism>
<protein>
    <recommendedName>
        <fullName evidence="3">SbsA Ig-like domain-containing protein</fullName>
    </recommendedName>
</protein>
<dbReference type="InterPro" id="IPR032812">
    <property type="entry name" value="SbsA_Ig"/>
</dbReference>
<evidence type="ECO:0000256" key="1">
    <source>
        <dbReference type="ARBA" id="ARBA00022729"/>
    </source>
</evidence>
<evidence type="ECO:0000259" key="3">
    <source>
        <dbReference type="Pfam" id="PF13205"/>
    </source>
</evidence>
<dbReference type="KEGG" id="cher:DK880_00496"/>
<dbReference type="EMBL" id="CP029619">
    <property type="protein sequence ID" value="AWN81818.1"/>
    <property type="molecule type" value="Genomic_DNA"/>
</dbReference>